<dbReference type="SUPFAM" id="SSF141322">
    <property type="entry name" value="NfeD domain-like"/>
    <property type="match status" value="1"/>
</dbReference>
<evidence type="ECO:0000256" key="5">
    <source>
        <dbReference type="SAM" id="Phobius"/>
    </source>
</evidence>
<dbReference type="InterPro" id="IPR052165">
    <property type="entry name" value="Membrane_assoc_protease"/>
</dbReference>
<evidence type="ECO:0000259" key="6">
    <source>
        <dbReference type="Pfam" id="PF01957"/>
    </source>
</evidence>
<dbReference type="InterPro" id="IPR002810">
    <property type="entry name" value="NfeD-like_C"/>
</dbReference>
<evidence type="ECO:0000256" key="4">
    <source>
        <dbReference type="ARBA" id="ARBA00023136"/>
    </source>
</evidence>
<dbReference type="Proteomes" id="UP001183202">
    <property type="component" value="Unassembled WGS sequence"/>
</dbReference>
<evidence type="ECO:0000313" key="8">
    <source>
        <dbReference type="Proteomes" id="UP001183202"/>
    </source>
</evidence>
<keyword evidence="4 5" id="KW-0472">Membrane</keyword>
<dbReference type="PANTHER" id="PTHR33507:SF3">
    <property type="entry name" value="INNER MEMBRANE PROTEIN YBBJ"/>
    <property type="match status" value="1"/>
</dbReference>
<feature type="domain" description="NfeD-like C-terminal" evidence="6">
    <location>
        <begin position="83"/>
        <end position="139"/>
    </location>
</feature>
<evidence type="ECO:0000256" key="1">
    <source>
        <dbReference type="ARBA" id="ARBA00004141"/>
    </source>
</evidence>
<comment type="subcellular location">
    <subcellularLocation>
        <location evidence="1">Membrane</location>
        <topology evidence="1">Multi-pass membrane protein</topology>
    </subcellularLocation>
</comment>
<evidence type="ECO:0000256" key="2">
    <source>
        <dbReference type="ARBA" id="ARBA00022692"/>
    </source>
</evidence>
<dbReference type="Pfam" id="PF01957">
    <property type="entry name" value="NfeD"/>
    <property type="match status" value="1"/>
</dbReference>
<evidence type="ECO:0000256" key="3">
    <source>
        <dbReference type="ARBA" id="ARBA00022989"/>
    </source>
</evidence>
<organism evidence="7 8">
    <name type="scientific">Pseudonocardia charpentierae</name>
    <dbReference type="NCBI Taxonomy" id="3075545"/>
    <lineage>
        <taxon>Bacteria</taxon>
        <taxon>Bacillati</taxon>
        <taxon>Actinomycetota</taxon>
        <taxon>Actinomycetes</taxon>
        <taxon>Pseudonocardiales</taxon>
        <taxon>Pseudonocardiaceae</taxon>
        <taxon>Pseudonocardia</taxon>
    </lineage>
</organism>
<sequence>MTAPLVWLVVGLVLVAAELASGEFVLLMLGGGAVVAAGASLVLGTVGSALVFAVASVLLLLGLRPALRRRLDRSVPHTPTRTEALVGGTATVLTRVDGHGGRVRIGDDDWSARSFDGAQVIEPGEQVTVVRIAGATALVLAHHHSAG</sequence>
<reference evidence="8" key="1">
    <citation type="submission" date="2023-07" db="EMBL/GenBank/DDBJ databases">
        <title>30 novel species of actinomycetes from the DSMZ collection.</title>
        <authorList>
            <person name="Nouioui I."/>
        </authorList>
    </citation>
    <scope>NUCLEOTIDE SEQUENCE [LARGE SCALE GENOMIC DNA]</scope>
    <source>
        <strain evidence="8">DSM 45834</strain>
    </source>
</reference>
<feature type="transmembrane region" description="Helical" evidence="5">
    <location>
        <begin position="32"/>
        <end position="63"/>
    </location>
</feature>
<accession>A0ABU2NCC9</accession>
<name>A0ABU2NCC9_9PSEU</name>
<dbReference type="Gene3D" id="2.40.50.140">
    <property type="entry name" value="Nucleic acid-binding proteins"/>
    <property type="match status" value="1"/>
</dbReference>
<dbReference type="EMBL" id="JAVREJ010000012">
    <property type="protein sequence ID" value="MDT0351385.1"/>
    <property type="molecule type" value="Genomic_DNA"/>
</dbReference>
<dbReference type="PANTHER" id="PTHR33507">
    <property type="entry name" value="INNER MEMBRANE PROTEIN YBBJ"/>
    <property type="match status" value="1"/>
</dbReference>
<gene>
    <name evidence="7" type="ORF">RM445_17785</name>
</gene>
<keyword evidence="2 5" id="KW-0812">Transmembrane</keyword>
<dbReference type="InterPro" id="IPR012340">
    <property type="entry name" value="NA-bd_OB-fold"/>
</dbReference>
<evidence type="ECO:0000313" key="7">
    <source>
        <dbReference type="EMBL" id="MDT0351385.1"/>
    </source>
</evidence>
<proteinExistence type="predicted"/>
<keyword evidence="8" id="KW-1185">Reference proteome</keyword>
<comment type="caution">
    <text evidence="7">The sequence shown here is derived from an EMBL/GenBank/DDBJ whole genome shotgun (WGS) entry which is preliminary data.</text>
</comment>
<dbReference type="RefSeq" id="WP_311557665.1">
    <property type="nucleotide sequence ID" value="NZ_JAVREJ010000012.1"/>
</dbReference>
<keyword evidence="3 5" id="KW-1133">Transmembrane helix</keyword>
<protein>
    <submittedName>
        <fullName evidence="7">NfeD family protein</fullName>
    </submittedName>
</protein>